<gene>
    <name evidence="2" type="ORF">Q760_09285</name>
</gene>
<keyword evidence="3" id="KW-1185">Reference proteome</keyword>
<dbReference type="EMBL" id="AXNT01000023">
    <property type="protein sequence ID" value="KGM03157.1"/>
    <property type="molecule type" value="Genomic_DNA"/>
</dbReference>
<evidence type="ECO:0000256" key="1">
    <source>
        <dbReference type="SAM" id="MobiDB-lite"/>
    </source>
</evidence>
<organism evidence="2 3">
    <name type="scientific">Cellulomonas cellasea DSM 20118</name>
    <dbReference type="NCBI Taxonomy" id="1408250"/>
    <lineage>
        <taxon>Bacteria</taxon>
        <taxon>Bacillati</taxon>
        <taxon>Actinomycetota</taxon>
        <taxon>Actinomycetes</taxon>
        <taxon>Micrococcales</taxon>
        <taxon>Cellulomonadaceae</taxon>
        <taxon>Cellulomonas</taxon>
    </lineage>
</organism>
<dbReference type="STRING" id="1408250.Q760_09285"/>
<comment type="caution">
    <text evidence="2">The sequence shown here is derived from an EMBL/GenBank/DDBJ whole genome shotgun (WGS) entry which is preliminary data.</text>
</comment>
<feature type="region of interest" description="Disordered" evidence="1">
    <location>
        <begin position="82"/>
        <end position="107"/>
    </location>
</feature>
<protein>
    <submittedName>
        <fullName evidence="2">Uncharacterized protein</fullName>
    </submittedName>
</protein>
<proteinExistence type="predicted"/>
<dbReference type="Proteomes" id="UP000029833">
    <property type="component" value="Unassembled WGS sequence"/>
</dbReference>
<evidence type="ECO:0000313" key="3">
    <source>
        <dbReference type="Proteomes" id="UP000029833"/>
    </source>
</evidence>
<dbReference type="RefSeq" id="WP_034626572.1">
    <property type="nucleotide sequence ID" value="NZ_AXNT01000023.1"/>
</dbReference>
<name>A0A0A0BAK9_9CELL</name>
<dbReference type="AlphaFoldDB" id="A0A0A0BAK9"/>
<sequence>MTHPPSTPWSELVVPLPAPPEGDVEPVDPALPIRVTTRLHNGSTATLDVEIVARSAGLVRVAQPWTDGRHWLAWIPAADVQEPGRGATHHDAVPDAADLPQPRPPSE</sequence>
<reference evidence="2 3" key="1">
    <citation type="submission" date="2013-10" db="EMBL/GenBank/DDBJ databases">
        <authorList>
            <person name="Wang G."/>
            <person name="Zhuang W."/>
        </authorList>
    </citation>
    <scope>NUCLEOTIDE SEQUENCE [LARGE SCALE GENOMIC DNA]</scope>
    <source>
        <strain evidence="2 3">DSM 20118</strain>
    </source>
</reference>
<evidence type="ECO:0000313" key="2">
    <source>
        <dbReference type="EMBL" id="KGM03157.1"/>
    </source>
</evidence>
<accession>A0A0A0BAK9</accession>